<evidence type="ECO:0000313" key="4">
    <source>
        <dbReference type="Proteomes" id="UP001276854"/>
    </source>
</evidence>
<dbReference type="Pfam" id="PF00293">
    <property type="entry name" value="NUDIX"/>
    <property type="match status" value="1"/>
</dbReference>
<dbReference type="PANTHER" id="PTHR43736:SF1">
    <property type="entry name" value="DIHYDRONEOPTERIN TRIPHOSPHATE DIPHOSPHATASE"/>
    <property type="match status" value="1"/>
</dbReference>
<dbReference type="EMBL" id="JAWONS010000109">
    <property type="protein sequence ID" value="MDW2797445.1"/>
    <property type="molecule type" value="Genomic_DNA"/>
</dbReference>
<dbReference type="PANTHER" id="PTHR43736">
    <property type="entry name" value="ADP-RIBOSE PYROPHOSPHATASE"/>
    <property type="match status" value="1"/>
</dbReference>
<dbReference type="InterPro" id="IPR000086">
    <property type="entry name" value="NUDIX_hydrolase_dom"/>
</dbReference>
<evidence type="ECO:0000256" key="1">
    <source>
        <dbReference type="ARBA" id="ARBA00005582"/>
    </source>
</evidence>
<organism evidence="3 4">
    <name type="scientific">Clostridium boliviensis</name>
    <dbReference type="NCBI Taxonomy" id="318465"/>
    <lineage>
        <taxon>Bacteria</taxon>
        <taxon>Bacillati</taxon>
        <taxon>Bacillota</taxon>
        <taxon>Clostridia</taxon>
        <taxon>Eubacteriales</taxon>
        <taxon>Clostridiaceae</taxon>
        <taxon>Clostridium</taxon>
    </lineage>
</organism>
<gene>
    <name evidence="3" type="ORF">RZO55_07635</name>
</gene>
<reference evidence="3 4" key="1">
    <citation type="submission" date="2023-10" db="EMBL/GenBank/DDBJ databases">
        <title>A novel Glycoside Hydrolase 43-Like Enzyme from Clostrdium boliviensis is an Endo-xylanase, and a Candidate for Xylooligosaccharides Production from Different Xylan Substrates.</title>
        <authorList>
            <person name="Alvarez M.T."/>
            <person name="Rocabado-Villegas L.R."/>
            <person name="Salas-Veizaga D.M."/>
            <person name="Linares-Pasten J.A."/>
            <person name="Gudmundsdottir E.E."/>
            <person name="Hreggvidsson G.O."/>
            <person name="Adlercreutz P."/>
            <person name="Nordberg Karlsson E."/>
        </authorList>
    </citation>
    <scope>NUCLEOTIDE SEQUENCE [LARGE SCALE GENOMIC DNA]</scope>
    <source>
        <strain evidence="3 4">E-1</strain>
    </source>
</reference>
<proteinExistence type="inferred from homology"/>
<dbReference type="CDD" id="cd03674">
    <property type="entry name" value="NUDIX_Hydrolase"/>
    <property type="match status" value="1"/>
</dbReference>
<protein>
    <submittedName>
        <fullName evidence="3">NUDIX hydrolase</fullName>
    </submittedName>
</protein>
<evidence type="ECO:0000313" key="3">
    <source>
        <dbReference type="EMBL" id="MDW2797445.1"/>
    </source>
</evidence>
<dbReference type="InterPro" id="IPR015797">
    <property type="entry name" value="NUDIX_hydrolase-like_dom_sf"/>
</dbReference>
<name>A0ABU4GKD8_9CLOT</name>
<comment type="caution">
    <text evidence="3">The sequence shown here is derived from an EMBL/GenBank/DDBJ whole genome shotgun (WGS) entry which is preliminary data.</text>
</comment>
<dbReference type="Proteomes" id="UP001276854">
    <property type="component" value="Unassembled WGS sequence"/>
</dbReference>
<keyword evidence="4" id="KW-1185">Reference proteome</keyword>
<evidence type="ECO:0000259" key="2">
    <source>
        <dbReference type="PROSITE" id="PS51462"/>
    </source>
</evidence>
<feature type="domain" description="Nudix hydrolase" evidence="2">
    <location>
        <begin position="45"/>
        <end position="183"/>
    </location>
</feature>
<keyword evidence="3" id="KW-0378">Hydrolase</keyword>
<accession>A0ABU4GKD8</accession>
<dbReference type="SUPFAM" id="SSF55811">
    <property type="entry name" value="Nudix"/>
    <property type="match status" value="1"/>
</dbReference>
<comment type="similarity">
    <text evidence="1">Belongs to the Nudix hydrolase family.</text>
</comment>
<dbReference type="PROSITE" id="PS51462">
    <property type="entry name" value="NUDIX"/>
    <property type="match status" value="1"/>
</dbReference>
<dbReference type="RefSeq" id="WP_318063694.1">
    <property type="nucleotide sequence ID" value="NZ_JAWONS010000109.1"/>
</dbReference>
<dbReference type="GO" id="GO:0016787">
    <property type="term" value="F:hydrolase activity"/>
    <property type="evidence" value="ECO:0007669"/>
    <property type="project" value="UniProtKB-KW"/>
</dbReference>
<sequence length="196" mass="22812">MNDERSFQRALEEFNPINQQEEADKRLFLKLLSEGDSIFFRENAAAHISASGWVVNQTMDQVLMAYHNIYHSWAWTGGHADGEKDLLSVAVREAKEETGIRTVTPVMDKIFSLEVLTVDGHEKNGVYVSSHLHLNVTYLLKGDDREHIRSKEDENSKVGWFSFNKCLEAVNEPWMKERIYKKLIKKMEMLFPFVRF</sequence>
<dbReference type="Gene3D" id="3.90.79.10">
    <property type="entry name" value="Nucleoside Triphosphate Pyrophosphohydrolase"/>
    <property type="match status" value="1"/>
</dbReference>